<keyword evidence="3" id="KW-0732">Signal</keyword>
<dbReference type="InterPro" id="IPR008814">
    <property type="entry name" value="Swp1"/>
</dbReference>
<dbReference type="UniPathway" id="UPA00378"/>
<accession>A0A0K3CPG4</accession>
<dbReference type="Proteomes" id="UP000199069">
    <property type="component" value="Unassembled WGS sequence"/>
</dbReference>
<keyword evidence="12" id="KW-1185">Reference proteome</keyword>
<evidence type="ECO:0000256" key="2">
    <source>
        <dbReference type="ARBA" id="ARBA00022692"/>
    </source>
</evidence>
<dbReference type="EMBL" id="CWKI01000018">
    <property type="protein sequence ID" value="CTR11519.1"/>
    <property type="molecule type" value="Genomic_DNA"/>
</dbReference>
<dbReference type="GO" id="GO:0008250">
    <property type="term" value="C:oligosaccharyltransferase complex"/>
    <property type="evidence" value="ECO:0007669"/>
    <property type="project" value="InterPro"/>
</dbReference>
<dbReference type="Pfam" id="PF25147">
    <property type="entry name" value="Ribophorin_II_C"/>
    <property type="match status" value="1"/>
</dbReference>
<dbReference type="AlphaFoldDB" id="A0A0K3CPG4"/>
<keyword evidence="6 8" id="KW-0472">Membrane</keyword>
<evidence type="ECO:0000313" key="12">
    <source>
        <dbReference type="Proteomes" id="UP000199069"/>
    </source>
</evidence>
<organism evidence="10 12">
    <name type="scientific">Rhodotorula toruloides</name>
    <name type="common">Yeast</name>
    <name type="synonym">Rhodosporidium toruloides</name>
    <dbReference type="NCBI Taxonomy" id="5286"/>
    <lineage>
        <taxon>Eukaryota</taxon>
        <taxon>Fungi</taxon>
        <taxon>Dikarya</taxon>
        <taxon>Basidiomycota</taxon>
        <taxon>Pucciniomycotina</taxon>
        <taxon>Microbotryomycetes</taxon>
        <taxon>Sporidiobolales</taxon>
        <taxon>Sporidiobolaceae</taxon>
        <taxon>Rhodotorula</taxon>
    </lineage>
</organism>
<dbReference type="PANTHER" id="PTHR12640:SF0">
    <property type="entry name" value="DOLICHYL-DIPHOSPHOOLIGOSACCHARIDE--PROTEIN GLYCOSYLTRANSFERASE SUBUNIT 2"/>
    <property type="match status" value="1"/>
</dbReference>
<evidence type="ECO:0000256" key="6">
    <source>
        <dbReference type="ARBA" id="ARBA00023136"/>
    </source>
</evidence>
<feature type="domain" description="Ribophorin II C-terminal" evidence="9">
    <location>
        <begin position="386"/>
        <end position="504"/>
    </location>
</feature>
<feature type="region of interest" description="Disordered" evidence="7">
    <location>
        <begin position="558"/>
        <end position="583"/>
    </location>
</feature>
<evidence type="ECO:0000313" key="11">
    <source>
        <dbReference type="EMBL" id="PRQ69783.1"/>
    </source>
</evidence>
<proteinExistence type="predicted"/>
<evidence type="ECO:0000259" key="9">
    <source>
        <dbReference type="Pfam" id="PF25147"/>
    </source>
</evidence>
<dbReference type="InterPro" id="IPR056790">
    <property type="entry name" value="Ribophorin_II_C"/>
</dbReference>
<dbReference type="STRING" id="5286.A0A0K3CPG4"/>
<reference evidence="10 12" key="1">
    <citation type="submission" date="2015-07" db="EMBL/GenBank/DDBJ databases">
        <authorList>
            <person name="Cajimat M.N.B."/>
            <person name="Milazzo M.L."/>
            <person name="Fulhorst C.F."/>
        </authorList>
    </citation>
    <scope>NUCLEOTIDE SEQUENCE [LARGE SCALE GENOMIC DNA]</scope>
    <source>
        <strain evidence="10">Single colony</strain>
    </source>
</reference>
<evidence type="ECO:0000256" key="4">
    <source>
        <dbReference type="ARBA" id="ARBA00022824"/>
    </source>
</evidence>
<feature type="transmembrane region" description="Helical" evidence="8">
    <location>
        <begin position="396"/>
        <end position="421"/>
    </location>
</feature>
<name>A0A0K3CPG4_RHOTO</name>
<comment type="subcellular location">
    <subcellularLocation>
        <location evidence="1">Endoplasmic reticulum membrane</location>
        <topology evidence="1">Multi-pass membrane protein</topology>
    </subcellularLocation>
</comment>
<keyword evidence="4" id="KW-0256">Endoplasmic reticulum</keyword>
<dbReference type="OrthoDB" id="432292at2759"/>
<evidence type="ECO:0000313" key="13">
    <source>
        <dbReference type="Proteomes" id="UP000239560"/>
    </source>
</evidence>
<evidence type="ECO:0000256" key="1">
    <source>
        <dbReference type="ARBA" id="ARBA00004477"/>
    </source>
</evidence>
<reference evidence="11 13" key="2">
    <citation type="journal article" date="2018" name="Elife">
        <title>Functional genomics of lipid metabolism in the oleaginous yeast Rhodosporidium toruloides.</title>
        <authorList>
            <person name="Coradetti S.T."/>
            <person name="Pinel D."/>
            <person name="Geiselman G."/>
            <person name="Ito M."/>
            <person name="Mondo S."/>
            <person name="Reilly M.C."/>
            <person name="Cheng Y.F."/>
            <person name="Bauer S."/>
            <person name="Grigoriev I."/>
            <person name="Gladden J.M."/>
            <person name="Simmons B.A."/>
            <person name="Brem R."/>
            <person name="Arkin A.P."/>
            <person name="Skerker J.M."/>
        </authorList>
    </citation>
    <scope>NUCLEOTIDE SEQUENCE [LARGE SCALE GENOMIC DNA]</scope>
    <source>
        <strain evidence="11 13">NBRC 0880</strain>
    </source>
</reference>
<dbReference type="EMBL" id="LCTV02000018">
    <property type="protein sequence ID" value="PRQ69783.1"/>
    <property type="molecule type" value="Genomic_DNA"/>
</dbReference>
<evidence type="ECO:0000256" key="8">
    <source>
        <dbReference type="SAM" id="Phobius"/>
    </source>
</evidence>
<dbReference type="Proteomes" id="UP000239560">
    <property type="component" value="Unassembled WGS sequence"/>
</dbReference>
<evidence type="ECO:0000256" key="5">
    <source>
        <dbReference type="ARBA" id="ARBA00022989"/>
    </source>
</evidence>
<evidence type="ECO:0000256" key="7">
    <source>
        <dbReference type="SAM" id="MobiDB-lite"/>
    </source>
</evidence>
<evidence type="ECO:0000256" key="3">
    <source>
        <dbReference type="ARBA" id="ARBA00022729"/>
    </source>
</evidence>
<protein>
    <submittedName>
        <fullName evidence="10 11">Proteophosphoglycan ppg4</fullName>
    </submittedName>
</protein>
<keyword evidence="5 8" id="KW-1133">Transmembrane helix</keyword>
<dbReference type="GO" id="GO:0006487">
    <property type="term" value="P:protein N-linked glycosylation"/>
    <property type="evidence" value="ECO:0007669"/>
    <property type="project" value="TreeGrafter"/>
</dbReference>
<evidence type="ECO:0000313" key="10">
    <source>
        <dbReference type="EMBL" id="CTR11519.1"/>
    </source>
</evidence>
<sequence length="583" mass="64583">MDDRIPLPADTNVVPPRYRPIISREWASDYPTYYAEFEEIYWMFDGWDALADELYADWLLYMAEAKRVRAEIEEMWKGKKTFAEAARQAAHETWLYEENKRLYDLGGKLKERLEGPGASLNTGSRESPERVALAQRQIAAFDCFSISHVLSIASTQYSYRGVPSPCRMTFDGPASLTALSLHFFLPAIEAPCASPPSLPHMMASFGRLCFALTSSARFVVSFLVAASLRKVDLPLLTRYFASHRSRMARWLASTALLAAAASSLARAAIVVRDGKLSLIDAVGASAVATTAFTSDSPSPLPARQLSPTDALKLSFTVLNDSAPFAPQQAAVLVQPVNEEERKQPGRDWTSWVKVRQNSGKARWDLDLPKHWEVERYKPMPEIQWTFREGEKKVNKVLALGGTAVVLAPWLVLLVAVGSGALSSSTHTKLTSPLPRQLRYILPSLHLSSSPLIHTFLASLTALELLFIVYWVQLRLIPTLPIFLGLGAWNAWIGRRALGEVRRRRIAREEKEAGKKVEGLKLSSPPCLPWSPLYGLCSSLSLTLAETRHAVNITFLQGKIDHDPPAPPGKGGRQKRATAAKPAS</sequence>
<keyword evidence="2 8" id="KW-0812">Transmembrane</keyword>
<feature type="transmembrane region" description="Helical" evidence="8">
    <location>
        <begin position="248"/>
        <end position="269"/>
    </location>
</feature>
<dbReference type="PANTHER" id="PTHR12640">
    <property type="entry name" value="RIBOPHORIN II"/>
    <property type="match status" value="1"/>
</dbReference>
<gene>
    <name evidence="10" type="primary">FGENESH: predicted gene_18.31</name>
    <name evidence="11" type="ORF">AAT19DRAFT_11804</name>
    <name evidence="10" type="ORF">BN2166_0073800</name>
</gene>